<gene>
    <name evidence="4" type="ORF">ACFOUW_06995</name>
</gene>
<dbReference type="SUPFAM" id="SSF46689">
    <property type="entry name" value="Homeodomain-like"/>
    <property type="match status" value="2"/>
</dbReference>
<dbReference type="InterPro" id="IPR009057">
    <property type="entry name" value="Homeodomain-like_sf"/>
</dbReference>
<dbReference type="InterPro" id="IPR018060">
    <property type="entry name" value="HTH_AraC"/>
</dbReference>
<sequence>MDPRAVTFVIFEQYQTLDLTGPFEVLRRAGYPCRIVAPVAGPVHSNMGLAVYADYGIAEADPRDTDTLLVVGGGGVRDAMRDRDLVAWIVAAAASADRVTSVCTGAFLLAEAGLLDGLRVTTHWRQGERLARDYPAVRVDCEPIFIQDGRVWTSAGVTAGMDLALALVELDLGREAALEVARELVMFLRRPGNQSQFSVPLWSAQPSSEPLRAVVDAIHANPGGRHGISDLADLAGMSSRHLQRRFTREVGVPPASYVERVRIEAAQRALAERDDPVESIARHYGFGTAETLRRAFHRLVGIAPSDYRDRFRTAHA</sequence>
<dbReference type="EMBL" id="JBHRZH010000006">
    <property type="protein sequence ID" value="MFC3760579.1"/>
    <property type="molecule type" value="Genomic_DNA"/>
</dbReference>
<evidence type="ECO:0000256" key="1">
    <source>
        <dbReference type="ARBA" id="ARBA00023015"/>
    </source>
</evidence>
<dbReference type="PROSITE" id="PS01124">
    <property type="entry name" value="HTH_ARAC_FAMILY_2"/>
    <property type="match status" value="1"/>
</dbReference>
<dbReference type="Pfam" id="PF01965">
    <property type="entry name" value="DJ-1_PfpI"/>
    <property type="match status" value="1"/>
</dbReference>
<dbReference type="RefSeq" id="WP_205116768.1">
    <property type="nucleotide sequence ID" value="NZ_JAFBCM010000001.1"/>
</dbReference>
<dbReference type="Gene3D" id="3.40.50.880">
    <property type="match status" value="1"/>
</dbReference>
<dbReference type="InterPro" id="IPR029062">
    <property type="entry name" value="Class_I_gatase-like"/>
</dbReference>
<comment type="caution">
    <text evidence="4">The sequence shown here is derived from an EMBL/GenBank/DDBJ whole genome shotgun (WGS) entry which is preliminary data.</text>
</comment>
<feature type="domain" description="HTH araC/xylS-type" evidence="3">
    <location>
        <begin position="212"/>
        <end position="310"/>
    </location>
</feature>
<protein>
    <submittedName>
        <fullName evidence="4">GlxA family transcriptional regulator</fullName>
    </submittedName>
</protein>
<dbReference type="InterPro" id="IPR052158">
    <property type="entry name" value="INH-QAR"/>
</dbReference>
<dbReference type="SUPFAM" id="SSF52317">
    <property type="entry name" value="Class I glutamine amidotransferase-like"/>
    <property type="match status" value="1"/>
</dbReference>
<dbReference type="PANTHER" id="PTHR43130:SF3">
    <property type="entry name" value="HTH-TYPE TRANSCRIPTIONAL REGULATOR RV1931C"/>
    <property type="match status" value="1"/>
</dbReference>
<dbReference type="Proteomes" id="UP001595699">
    <property type="component" value="Unassembled WGS sequence"/>
</dbReference>
<dbReference type="Pfam" id="PF12833">
    <property type="entry name" value="HTH_18"/>
    <property type="match status" value="1"/>
</dbReference>
<dbReference type="CDD" id="cd03137">
    <property type="entry name" value="GATase1_AraC_1"/>
    <property type="match status" value="1"/>
</dbReference>
<evidence type="ECO:0000256" key="2">
    <source>
        <dbReference type="ARBA" id="ARBA00023163"/>
    </source>
</evidence>
<reference evidence="5" key="1">
    <citation type="journal article" date="2019" name="Int. J. Syst. Evol. Microbiol.">
        <title>The Global Catalogue of Microorganisms (GCM) 10K type strain sequencing project: providing services to taxonomists for standard genome sequencing and annotation.</title>
        <authorList>
            <consortium name="The Broad Institute Genomics Platform"/>
            <consortium name="The Broad Institute Genome Sequencing Center for Infectious Disease"/>
            <person name="Wu L."/>
            <person name="Ma J."/>
        </authorList>
    </citation>
    <scope>NUCLEOTIDE SEQUENCE [LARGE SCALE GENOMIC DNA]</scope>
    <source>
        <strain evidence="5">CGMCC 4.7241</strain>
    </source>
</reference>
<evidence type="ECO:0000259" key="3">
    <source>
        <dbReference type="PROSITE" id="PS01124"/>
    </source>
</evidence>
<dbReference type="InterPro" id="IPR002818">
    <property type="entry name" value="DJ-1/PfpI"/>
</dbReference>
<evidence type="ECO:0000313" key="5">
    <source>
        <dbReference type="Proteomes" id="UP001595699"/>
    </source>
</evidence>
<keyword evidence="5" id="KW-1185">Reference proteome</keyword>
<organism evidence="4 5">
    <name type="scientific">Tenggerimyces flavus</name>
    <dbReference type="NCBI Taxonomy" id="1708749"/>
    <lineage>
        <taxon>Bacteria</taxon>
        <taxon>Bacillati</taxon>
        <taxon>Actinomycetota</taxon>
        <taxon>Actinomycetes</taxon>
        <taxon>Propionibacteriales</taxon>
        <taxon>Nocardioidaceae</taxon>
        <taxon>Tenggerimyces</taxon>
    </lineage>
</organism>
<name>A0ABV7Y724_9ACTN</name>
<dbReference type="Gene3D" id="1.10.10.60">
    <property type="entry name" value="Homeodomain-like"/>
    <property type="match status" value="1"/>
</dbReference>
<dbReference type="PANTHER" id="PTHR43130">
    <property type="entry name" value="ARAC-FAMILY TRANSCRIPTIONAL REGULATOR"/>
    <property type="match status" value="1"/>
</dbReference>
<proteinExistence type="predicted"/>
<evidence type="ECO:0000313" key="4">
    <source>
        <dbReference type="EMBL" id="MFC3760579.1"/>
    </source>
</evidence>
<dbReference type="SMART" id="SM00342">
    <property type="entry name" value="HTH_ARAC"/>
    <property type="match status" value="1"/>
</dbReference>
<keyword evidence="2" id="KW-0804">Transcription</keyword>
<keyword evidence="1" id="KW-0805">Transcription regulation</keyword>
<accession>A0ABV7Y724</accession>